<evidence type="ECO:0000256" key="2">
    <source>
        <dbReference type="SAM" id="Phobius"/>
    </source>
</evidence>
<feature type="transmembrane region" description="Helical" evidence="2">
    <location>
        <begin position="66"/>
        <end position="88"/>
    </location>
</feature>
<dbReference type="RefSeq" id="WP_159061726.1">
    <property type="nucleotide sequence ID" value="NZ_JBIRUT010000008.1"/>
</dbReference>
<keyword evidence="4" id="KW-1185">Reference proteome</keyword>
<keyword evidence="2" id="KW-1133">Transmembrane helix</keyword>
<accession>A0ABW7VHH1</accession>
<gene>
    <name evidence="3" type="ORF">ACH49L_34950</name>
</gene>
<evidence type="ECO:0000256" key="1">
    <source>
        <dbReference type="SAM" id="MobiDB-lite"/>
    </source>
</evidence>
<keyword evidence="2" id="KW-0472">Membrane</keyword>
<name>A0ABW7VHH1_STROI</name>
<sequence length="107" mass="11308">MVPTLPNADEPVEPMAASTELTKSPVQADALPSRTAGHRFRGSAAPLRAHLRKTSKRLRRECAKGFAYKVGSAVAMVACAHIAFVPALNPVTAMHGVHNTGDLPGVR</sequence>
<comment type="caution">
    <text evidence="3">The sequence shown here is derived from an EMBL/GenBank/DDBJ whole genome shotgun (WGS) entry which is preliminary data.</text>
</comment>
<dbReference type="EMBL" id="JBIRWM010000022">
    <property type="protein sequence ID" value="MFI2160828.1"/>
    <property type="molecule type" value="Genomic_DNA"/>
</dbReference>
<evidence type="ECO:0000313" key="3">
    <source>
        <dbReference type="EMBL" id="MFI2160828.1"/>
    </source>
</evidence>
<evidence type="ECO:0000313" key="4">
    <source>
        <dbReference type="Proteomes" id="UP001611397"/>
    </source>
</evidence>
<reference evidence="3 4" key="1">
    <citation type="submission" date="2024-10" db="EMBL/GenBank/DDBJ databases">
        <title>The Natural Products Discovery Center: Release of the First 8490 Sequenced Strains for Exploring Actinobacteria Biosynthetic Diversity.</title>
        <authorList>
            <person name="Kalkreuter E."/>
            <person name="Kautsar S.A."/>
            <person name="Yang D."/>
            <person name="Bader C.D."/>
            <person name="Teijaro C.N."/>
            <person name="Fluegel L."/>
            <person name="Davis C.M."/>
            <person name="Simpson J.R."/>
            <person name="Lauterbach L."/>
            <person name="Steele A.D."/>
            <person name="Gui C."/>
            <person name="Meng S."/>
            <person name="Li G."/>
            <person name="Viehrig K."/>
            <person name="Ye F."/>
            <person name="Su P."/>
            <person name="Kiefer A.F."/>
            <person name="Nichols A."/>
            <person name="Cepeda A.J."/>
            <person name="Yan W."/>
            <person name="Fan B."/>
            <person name="Jiang Y."/>
            <person name="Adhikari A."/>
            <person name="Zheng C.-J."/>
            <person name="Schuster L."/>
            <person name="Cowan T.M."/>
            <person name="Smanski M.J."/>
            <person name="Chevrette M.G."/>
            <person name="De Carvalho L.P.S."/>
            <person name="Shen B."/>
        </authorList>
    </citation>
    <scope>NUCLEOTIDE SEQUENCE [LARGE SCALE GENOMIC DNA]</scope>
    <source>
        <strain evidence="3 4">NPDC020295</strain>
    </source>
</reference>
<feature type="region of interest" description="Disordered" evidence="1">
    <location>
        <begin position="1"/>
        <end position="27"/>
    </location>
</feature>
<dbReference type="Proteomes" id="UP001611397">
    <property type="component" value="Unassembled WGS sequence"/>
</dbReference>
<organism evidence="3 4">
    <name type="scientific">Streptomyces olivaceoviridis</name>
    <name type="common">Streptomyces corchorusii</name>
    <dbReference type="NCBI Taxonomy" id="1921"/>
    <lineage>
        <taxon>Bacteria</taxon>
        <taxon>Bacillati</taxon>
        <taxon>Actinomycetota</taxon>
        <taxon>Actinomycetes</taxon>
        <taxon>Kitasatosporales</taxon>
        <taxon>Streptomycetaceae</taxon>
        <taxon>Streptomyces</taxon>
    </lineage>
</organism>
<protein>
    <submittedName>
        <fullName evidence="3">Uncharacterized protein</fullName>
    </submittedName>
</protein>
<keyword evidence="2" id="KW-0812">Transmembrane</keyword>
<proteinExistence type="predicted"/>